<dbReference type="AlphaFoldDB" id="A0ABD1PCE7"/>
<protein>
    <submittedName>
        <fullName evidence="1">Reverse transcriptase</fullName>
    </submittedName>
</protein>
<keyword evidence="2" id="KW-1185">Reference proteome</keyword>
<name>A0ABD1PCE7_9LAMI</name>
<dbReference type="GO" id="GO:0003964">
    <property type="term" value="F:RNA-directed DNA polymerase activity"/>
    <property type="evidence" value="ECO:0007669"/>
    <property type="project" value="UniProtKB-KW"/>
</dbReference>
<comment type="caution">
    <text evidence="1">The sequence shown here is derived from an EMBL/GenBank/DDBJ whole genome shotgun (WGS) entry which is preliminary data.</text>
</comment>
<keyword evidence="1" id="KW-0808">Transferase</keyword>
<evidence type="ECO:0000313" key="2">
    <source>
        <dbReference type="Proteomes" id="UP001604336"/>
    </source>
</evidence>
<reference evidence="2" key="1">
    <citation type="submission" date="2024-07" db="EMBL/GenBank/DDBJ databases">
        <title>Two chromosome-level genome assemblies of Korean endemic species Abeliophyllum distichum and Forsythia ovata (Oleaceae).</title>
        <authorList>
            <person name="Jang H."/>
        </authorList>
    </citation>
    <scope>NUCLEOTIDE SEQUENCE [LARGE SCALE GENOMIC DNA]</scope>
</reference>
<keyword evidence="1" id="KW-0548">Nucleotidyltransferase</keyword>
<dbReference type="Proteomes" id="UP001604336">
    <property type="component" value="Unassembled WGS sequence"/>
</dbReference>
<accession>A0ABD1PCE7</accession>
<keyword evidence="1" id="KW-0695">RNA-directed DNA polymerase</keyword>
<organism evidence="1 2">
    <name type="scientific">Abeliophyllum distichum</name>
    <dbReference type="NCBI Taxonomy" id="126358"/>
    <lineage>
        <taxon>Eukaryota</taxon>
        <taxon>Viridiplantae</taxon>
        <taxon>Streptophyta</taxon>
        <taxon>Embryophyta</taxon>
        <taxon>Tracheophyta</taxon>
        <taxon>Spermatophyta</taxon>
        <taxon>Magnoliopsida</taxon>
        <taxon>eudicotyledons</taxon>
        <taxon>Gunneridae</taxon>
        <taxon>Pentapetalae</taxon>
        <taxon>asterids</taxon>
        <taxon>lamiids</taxon>
        <taxon>Lamiales</taxon>
        <taxon>Oleaceae</taxon>
        <taxon>Forsythieae</taxon>
        <taxon>Abeliophyllum</taxon>
    </lineage>
</organism>
<sequence>MKKAQDRQKSYADKNRKYLEFAVGDKVFLKVKPIKGVLRFSKKGKLIPRKYVTYPTNVMKLQPLEIQQDLSYEEVLMKGYAMLMMRVWHLQMRSDLKHSGDEVRIEFNSETGLWMRSELKDLKLYHRSAISCWTDEQSSV</sequence>
<gene>
    <name evidence="1" type="ORF">Adt_44782</name>
</gene>
<proteinExistence type="predicted"/>
<dbReference type="EMBL" id="JBFOLK010000014">
    <property type="protein sequence ID" value="KAL2461362.1"/>
    <property type="molecule type" value="Genomic_DNA"/>
</dbReference>
<evidence type="ECO:0000313" key="1">
    <source>
        <dbReference type="EMBL" id="KAL2461362.1"/>
    </source>
</evidence>